<reference evidence="14" key="3">
    <citation type="journal article" date="2019" name="Int. J. Syst. Evol. Microbiol.">
        <title>The Global Catalogue of Microorganisms (GCM) 10K type strain sequencing project: providing services to taxonomists for standard genome sequencing and annotation.</title>
        <authorList>
            <consortium name="The Broad Institute Genomics Platform"/>
            <consortium name="The Broad Institute Genome Sequencing Center for Infectious Disease"/>
            <person name="Wu L."/>
            <person name="Ma J."/>
        </authorList>
    </citation>
    <scope>NUCLEOTIDE SEQUENCE [LARGE SCALE GENOMIC DNA]</scope>
    <source>
        <strain evidence="14">CGMCC 1.10832</strain>
    </source>
</reference>
<organism evidence="12 13">
    <name type="scientific">Marivirga lumbricoides</name>
    <dbReference type="NCBI Taxonomy" id="1046115"/>
    <lineage>
        <taxon>Bacteria</taxon>
        <taxon>Pseudomonadati</taxon>
        <taxon>Bacteroidota</taxon>
        <taxon>Cytophagia</taxon>
        <taxon>Cytophagales</taxon>
        <taxon>Marivirgaceae</taxon>
        <taxon>Marivirga</taxon>
    </lineage>
</organism>
<keyword evidence="6 7" id="KW-0472">Membrane</keyword>
<comment type="similarity">
    <text evidence="2">Belongs to the MscS (TC 1.A.23) family.</text>
</comment>
<keyword evidence="5 7" id="KW-1133">Transmembrane helix</keyword>
<dbReference type="GO" id="GO:0008381">
    <property type="term" value="F:mechanosensitive monoatomic ion channel activity"/>
    <property type="evidence" value="ECO:0007669"/>
    <property type="project" value="InterPro"/>
</dbReference>
<evidence type="ECO:0000256" key="2">
    <source>
        <dbReference type="ARBA" id="ARBA00008017"/>
    </source>
</evidence>
<dbReference type="GO" id="GO:0005886">
    <property type="term" value="C:plasma membrane"/>
    <property type="evidence" value="ECO:0007669"/>
    <property type="project" value="UniProtKB-SubCell"/>
</dbReference>
<proteinExistence type="inferred from homology"/>
<dbReference type="AlphaFoldDB" id="A0A2T4DR44"/>
<dbReference type="InterPro" id="IPR006685">
    <property type="entry name" value="MscS_channel_2nd"/>
</dbReference>
<dbReference type="PANTHER" id="PTHR30221:SF1">
    <property type="entry name" value="SMALL-CONDUCTANCE MECHANOSENSITIVE CHANNEL"/>
    <property type="match status" value="1"/>
</dbReference>
<accession>A0A2T4DR44</accession>
<comment type="caution">
    <text evidence="12">The sequence shown here is derived from an EMBL/GenBank/DDBJ whole genome shotgun (WGS) entry which is preliminary data.</text>
</comment>
<evidence type="ECO:0000256" key="1">
    <source>
        <dbReference type="ARBA" id="ARBA00004651"/>
    </source>
</evidence>
<protein>
    <submittedName>
        <fullName evidence="12">Mechanosensitive ion channel protein</fullName>
    </submittedName>
</protein>
<dbReference type="InterPro" id="IPR049142">
    <property type="entry name" value="MS_channel_1st"/>
</dbReference>
<dbReference type="Gene3D" id="3.30.70.100">
    <property type="match status" value="1"/>
</dbReference>
<feature type="domain" description="Mechanosensitive ion channel MscS C-terminal" evidence="9">
    <location>
        <begin position="179"/>
        <end position="260"/>
    </location>
</feature>
<evidence type="ECO:0000256" key="6">
    <source>
        <dbReference type="ARBA" id="ARBA00023136"/>
    </source>
</evidence>
<evidence type="ECO:0000256" key="3">
    <source>
        <dbReference type="ARBA" id="ARBA00022475"/>
    </source>
</evidence>
<reference evidence="12 13" key="2">
    <citation type="submission" date="2018-03" db="EMBL/GenBank/DDBJ databases">
        <title>Cross-interface Injection: A General Nanoliter Liquid Handling Method Applied to Single Cells Genome Amplification Automated Nanoliter Liquid Handling Applied to Single Cell Multiple Displacement Amplification.</title>
        <authorList>
            <person name="Yun J."/>
            <person name="Xu P."/>
            <person name="Xu J."/>
            <person name="Dai X."/>
            <person name="Wang Y."/>
            <person name="Zheng X."/>
            <person name="Cao C."/>
            <person name="Yi Q."/>
            <person name="Zhu Y."/>
            <person name="Wang L."/>
            <person name="Dong Z."/>
            <person name="Huang Y."/>
            <person name="Huang L."/>
            <person name="Du W."/>
        </authorList>
    </citation>
    <scope>NUCLEOTIDE SEQUENCE [LARGE SCALE GENOMIC DNA]</scope>
    <source>
        <strain evidence="12 13">Z-D1-2</strain>
    </source>
</reference>
<dbReference type="Pfam" id="PF21082">
    <property type="entry name" value="MS_channel_3rd"/>
    <property type="match status" value="1"/>
</dbReference>
<name>A0A2T4DR44_9BACT</name>
<evidence type="ECO:0000313" key="14">
    <source>
        <dbReference type="Proteomes" id="UP000636010"/>
    </source>
</evidence>
<dbReference type="EMBL" id="PYVU01000058">
    <property type="protein sequence ID" value="PTB96272.1"/>
    <property type="molecule type" value="Genomic_DNA"/>
</dbReference>
<reference evidence="11" key="4">
    <citation type="submission" date="2024-05" db="EMBL/GenBank/DDBJ databases">
        <authorList>
            <person name="Sun Q."/>
            <person name="Zhou Y."/>
        </authorList>
    </citation>
    <scope>NUCLEOTIDE SEQUENCE</scope>
    <source>
        <strain evidence="11">CGMCC 1.10832</strain>
    </source>
</reference>
<dbReference type="Proteomes" id="UP000636010">
    <property type="component" value="Unassembled WGS sequence"/>
</dbReference>
<feature type="domain" description="Mechanosensitive ion channel transmembrane helices 2/3" evidence="10">
    <location>
        <begin position="65"/>
        <end position="105"/>
    </location>
</feature>
<feature type="transmembrane region" description="Helical" evidence="7">
    <location>
        <begin position="20"/>
        <end position="41"/>
    </location>
</feature>
<evidence type="ECO:0000259" key="10">
    <source>
        <dbReference type="Pfam" id="PF21088"/>
    </source>
</evidence>
<dbReference type="InterPro" id="IPR023408">
    <property type="entry name" value="MscS_beta-dom_sf"/>
</dbReference>
<keyword evidence="3" id="KW-1003">Cell membrane</keyword>
<dbReference type="InterPro" id="IPR045275">
    <property type="entry name" value="MscS_archaea/bacteria_type"/>
</dbReference>
<dbReference type="SUPFAM" id="SSF50182">
    <property type="entry name" value="Sm-like ribonucleoproteins"/>
    <property type="match status" value="1"/>
</dbReference>
<dbReference type="InterPro" id="IPR049278">
    <property type="entry name" value="MS_channel_C"/>
</dbReference>
<sequence length="273" mass="30535">MFKDLDPELLDKIQLYAIEFGIALIKVVLILIIGRLVIRYLMKAVHKVFVKSKIEPSLEHFLNNFIRFVLYISLILIIAQTLDIKIAALLGVLGAAGLAIGLALQGSLSNFAGGILILTFKPFKVDSIINAQGFVGVVEKIDILHTHVRTFDNQLVIMPNGSLANSNITNMNAKETRRVDMAVGVAYGSDIAKVRQVILDTLKKDERIKEDPAPVVRFSNFGDSSLDLSVRCWSNTDDLWPVYWENMEALNNAFNANDIEVPFPQRDIHMRTN</sequence>
<evidence type="ECO:0000313" key="13">
    <source>
        <dbReference type="Proteomes" id="UP000240608"/>
    </source>
</evidence>
<evidence type="ECO:0000256" key="5">
    <source>
        <dbReference type="ARBA" id="ARBA00022989"/>
    </source>
</evidence>
<reference evidence="11" key="1">
    <citation type="journal article" date="2014" name="Int. J. Syst. Evol. Microbiol.">
        <title>Complete genome of a new Firmicutes species belonging to the dominant human colonic microbiota ('Ruminococcus bicirculans') reveals two chromosomes and a selective capacity to utilize plant glucans.</title>
        <authorList>
            <consortium name="NISC Comparative Sequencing Program"/>
            <person name="Wegmann U."/>
            <person name="Louis P."/>
            <person name="Goesmann A."/>
            <person name="Henrissat B."/>
            <person name="Duncan S.H."/>
            <person name="Flint H.J."/>
        </authorList>
    </citation>
    <scope>NUCLEOTIDE SEQUENCE</scope>
    <source>
        <strain evidence="11">CGMCC 1.10832</strain>
    </source>
</reference>
<dbReference type="EMBL" id="BMEC01000002">
    <property type="protein sequence ID" value="GGC23185.1"/>
    <property type="molecule type" value="Genomic_DNA"/>
</dbReference>
<gene>
    <name evidence="12" type="ORF">C9994_08050</name>
    <name evidence="11" type="ORF">GCM10011506_05610</name>
</gene>
<dbReference type="Gene3D" id="2.30.30.60">
    <property type="match status" value="1"/>
</dbReference>
<evidence type="ECO:0000259" key="8">
    <source>
        <dbReference type="Pfam" id="PF00924"/>
    </source>
</evidence>
<dbReference type="Proteomes" id="UP000240608">
    <property type="component" value="Unassembled WGS sequence"/>
</dbReference>
<feature type="transmembrane region" description="Helical" evidence="7">
    <location>
        <begin position="86"/>
        <end position="104"/>
    </location>
</feature>
<comment type="subcellular location">
    <subcellularLocation>
        <location evidence="1">Cell membrane</location>
        <topology evidence="1">Multi-pass membrane protein</topology>
    </subcellularLocation>
</comment>
<feature type="transmembrane region" description="Helical" evidence="7">
    <location>
        <begin position="61"/>
        <end position="80"/>
    </location>
</feature>
<dbReference type="PANTHER" id="PTHR30221">
    <property type="entry name" value="SMALL-CONDUCTANCE MECHANOSENSITIVE CHANNEL"/>
    <property type="match status" value="1"/>
</dbReference>
<keyword evidence="14" id="KW-1185">Reference proteome</keyword>
<dbReference type="Pfam" id="PF21088">
    <property type="entry name" value="MS_channel_1st"/>
    <property type="match status" value="1"/>
</dbReference>
<dbReference type="InterPro" id="IPR010920">
    <property type="entry name" value="LSM_dom_sf"/>
</dbReference>
<keyword evidence="4 7" id="KW-0812">Transmembrane</keyword>
<evidence type="ECO:0000256" key="7">
    <source>
        <dbReference type="SAM" id="Phobius"/>
    </source>
</evidence>
<dbReference type="InterPro" id="IPR011014">
    <property type="entry name" value="MscS_channel_TM-2"/>
</dbReference>
<dbReference type="RefSeq" id="WP_188460294.1">
    <property type="nucleotide sequence ID" value="NZ_BAABHU010000002.1"/>
</dbReference>
<dbReference type="SUPFAM" id="SSF82861">
    <property type="entry name" value="Mechanosensitive channel protein MscS (YggB), transmembrane region"/>
    <property type="match status" value="1"/>
</dbReference>
<dbReference type="InterPro" id="IPR011066">
    <property type="entry name" value="MscS_channel_C_sf"/>
</dbReference>
<dbReference type="SUPFAM" id="SSF82689">
    <property type="entry name" value="Mechanosensitive channel protein MscS (YggB), C-terminal domain"/>
    <property type="match status" value="1"/>
</dbReference>
<evidence type="ECO:0000259" key="9">
    <source>
        <dbReference type="Pfam" id="PF21082"/>
    </source>
</evidence>
<feature type="domain" description="Mechanosensitive ion channel MscS" evidence="8">
    <location>
        <begin position="107"/>
        <end position="172"/>
    </location>
</feature>
<evidence type="ECO:0000313" key="11">
    <source>
        <dbReference type="EMBL" id="GGC23185.1"/>
    </source>
</evidence>
<dbReference type="Gene3D" id="1.10.287.1260">
    <property type="match status" value="1"/>
</dbReference>
<evidence type="ECO:0000256" key="4">
    <source>
        <dbReference type="ARBA" id="ARBA00022692"/>
    </source>
</evidence>
<evidence type="ECO:0000313" key="12">
    <source>
        <dbReference type="EMBL" id="PTB96272.1"/>
    </source>
</evidence>
<dbReference type="Pfam" id="PF00924">
    <property type="entry name" value="MS_channel_2nd"/>
    <property type="match status" value="1"/>
</dbReference>